<dbReference type="InterPro" id="IPR002110">
    <property type="entry name" value="Ankyrin_rpt"/>
</dbReference>
<dbReference type="InterPro" id="IPR021832">
    <property type="entry name" value="ANKRD13"/>
</dbReference>
<dbReference type="Pfam" id="PF11904">
    <property type="entry name" value="ANKRD13_C"/>
    <property type="match status" value="1"/>
</dbReference>
<protein>
    <recommendedName>
        <fullName evidence="10">Ankyrin repeat domain-containing protein</fullName>
    </recommendedName>
</protein>
<name>A0A814NM42_9BILA</name>
<dbReference type="PANTHER" id="PTHR12447">
    <property type="entry name" value="ANKYRIN REPEAT DOMAIN-CONTAINING PROTEIN 13"/>
    <property type="match status" value="1"/>
</dbReference>
<evidence type="ECO:0000256" key="7">
    <source>
        <dbReference type="ARBA" id="ARBA00037107"/>
    </source>
</evidence>
<feature type="region of interest" description="Disordered" evidence="9">
    <location>
        <begin position="210"/>
        <end position="230"/>
    </location>
</feature>
<dbReference type="GO" id="GO:0005102">
    <property type="term" value="F:signaling receptor binding"/>
    <property type="evidence" value="ECO:0007669"/>
    <property type="project" value="TreeGrafter"/>
</dbReference>
<accession>A0A814NM42</accession>
<comment type="subcellular location">
    <subcellularLocation>
        <location evidence="1">Endoplasmic reticulum membrane</location>
    </subcellularLocation>
</comment>
<dbReference type="EMBL" id="CAJNOC010007166">
    <property type="protein sequence ID" value="CAF1093238.1"/>
    <property type="molecule type" value="Genomic_DNA"/>
</dbReference>
<dbReference type="Proteomes" id="UP000663879">
    <property type="component" value="Unassembled WGS sequence"/>
</dbReference>
<keyword evidence="5" id="KW-0472">Membrane</keyword>
<dbReference type="PROSITE" id="PS50297">
    <property type="entry name" value="ANK_REP_REGION"/>
    <property type="match status" value="1"/>
</dbReference>
<dbReference type="InterPro" id="IPR055285">
    <property type="entry name" value="ANKRD13_C"/>
</dbReference>
<dbReference type="InterPro" id="IPR036770">
    <property type="entry name" value="Ankyrin_rpt-contain_sf"/>
</dbReference>
<feature type="domain" description="Ankyrin repeat" evidence="10">
    <location>
        <begin position="229"/>
        <end position="497"/>
    </location>
</feature>
<keyword evidence="6" id="KW-0143">Chaperone</keyword>
<evidence type="ECO:0000256" key="5">
    <source>
        <dbReference type="ARBA" id="ARBA00023136"/>
    </source>
</evidence>
<evidence type="ECO:0000256" key="9">
    <source>
        <dbReference type="SAM" id="MobiDB-lite"/>
    </source>
</evidence>
<dbReference type="SUPFAM" id="SSF48403">
    <property type="entry name" value="Ankyrin repeat"/>
    <property type="match status" value="1"/>
</dbReference>
<dbReference type="PANTHER" id="PTHR12447:SF25">
    <property type="entry name" value="ANKYRIN REPEAT DOMAIN-CONTAINING PROTEIN 13C"/>
    <property type="match status" value="1"/>
</dbReference>
<dbReference type="PROSITE" id="PS50088">
    <property type="entry name" value="ANK_REPEAT"/>
    <property type="match status" value="1"/>
</dbReference>
<dbReference type="OrthoDB" id="1585644at2759"/>
<keyword evidence="2" id="KW-0677">Repeat</keyword>
<proteinExistence type="predicted"/>
<keyword evidence="3" id="KW-0256">Endoplasmic reticulum</keyword>
<reference evidence="11" key="1">
    <citation type="submission" date="2021-02" db="EMBL/GenBank/DDBJ databases">
        <authorList>
            <person name="Nowell W R."/>
        </authorList>
    </citation>
    <scope>NUCLEOTIDE SEQUENCE</scope>
    <source>
        <strain evidence="11">Ploen Becks lab</strain>
    </source>
</reference>
<keyword evidence="4 8" id="KW-0040">ANK repeat</keyword>
<dbReference type="SMART" id="SM00248">
    <property type="entry name" value="ANK"/>
    <property type="match status" value="2"/>
</dbReference>
<evidence type="ECO:0000313" key="12">
    <source>
        <dbReference type="Proteomes" id="UP000663879"/>
    </source>
</evidence>
<feature type="compositionally biased region" description="Low complexity" evidence="9">
    <location>
        <begin position="213"/>
        <end position="227"/>
    </location>
</feature>
<evidence type="ECO:0000256" key="2">
    <source>
        <dbReference type="ARBA" id="ARBA00022737"/>
    </source>
</evidence>
<evidence type="ECO:0000256" key="4">
    <source>
        <dbReference type="ARBA" id="ARBA00023043"/>
    </source>
</evidence>
<sequence>MQPIPNLVDDSSNKKTVLSYSFKNQESNIIAKEMTHLIDESLELHFKVFKNDLSELKKCLAKLKKDFKNDQLDSKLNYRDKYGNTPLHLAVMLGNLDATKLLIESGSRVKIRNEQFWTPLHEAISLRNRELIRCLYKKYIDEAKNEFDNSVPRIKMSLKEMLDFYVEIKWDFESWIPFVSRFLPSDVCKLYKKGSKIRIETTLEDIARAAQKNSENSSNNSSNSNSEKFSPLNWRRGDLTFLIDIQQDKNKSSVVFLDNNKKTYLRIDPRQSEDIELEADCLEKELDFLLSTEIVNVKLDTTHAEFAVTEVGWFNKKPKAENLNGYFSNFYDVKNLYVVSKVRLEHLSEEDLKKKAIEQKKFLEYFGGKTEQTNYIELSQDESENQSGENNTDDSHPKLMTWEDYMNHSAEKFPVFGRRIKLKQNRKEFKAQLAMSEEFPLNITELNNLLEALAPLGKFRRLKDFVDLKLPPGFPVKIEIPIIATISAKVCFQNFKRDLDFDESLFQIPHGYEEIKLE</sequence>
<dbReference type="Gene3D" id="1.25.40.20">
    <property type="entry name" value="Ankyrin repeat-containing domain"/>
    <property type="match status" value="1"/>
</dbReference>
<dbReference type="GO" id="GO:0006621">
    <property type="term" value="P:protein retention in ER lumen"/>
    <property type="evidence" value="ECO:0007669"/>
    <property type="project" value="TreeGrafter"/>
</dbReference>
<evidence type="ECO:0000259" key="10">
    <source>
        <dbReference type="Pfam" id="PF11904"/>
    </source>
</evidence>
<comment type="function">
    <text evidence="7">Acts as a molecular chaperone for G protein-coupled receptors, regulating their biogenesis and exit from the ER.</text>
</comment>
<gene>
    <name evidence="11" type="ORF">OXX778_LOCUS20777</name>
</gene>
<dbReference type="AlphaFoldDB" id="A0A814NM42"/>
<evidence type="ECO:0000256" key="3">
    <source>
        <dbReference type="ARBA" id="ARBA00022824"/>
    </source>
</evidence>
<comment type="caution">
    <text evidence="11">The sequence shown here is derived from an EMBL/GenBank/DDBJ whole genome shotgun (WGS) entry which is preliminary data.</text>
</comment>
<keyword evidence="12" id="KW-1185">Reference proteome</keyword>
<organism evidence="11 12">
    <name type="scientific">Brachionus calyciflorus</name>
    <dbReference type="NCBI Taxonomy" id="104777"/>
    <lineage>
        <taxon>Eukaryota</taxon>
        <taxon>Metazoa</taxon>
        <taxon>Spiralia</taxon>
        <taxon>Gnathifera</taxon>
        <taxon>Rotifera</taxon>
        <taxon>Eurotatoria</taxon>
        <taxon>Monogononta</taxon>
        <taxon>Pseudotrocha</taxon>
        <taxon>Ploima</taxon>
        <taxon>Brachionidae</taxon>
        <taxon>Brachionus</taxon>
    </lineage>
</organism>
<dbReference type="GO" id="GO:0005789">
    <property type="term" value="C:endoplasmic reticulum membrane"/>
    <property type="evidence" value="ECO:0007669"/>
    <property type="project" value="UniProtKB-SubCell"/>
</dbReference>
<evidence type="ECO:0000256" key="6">
    <source>
        <dbReference type="ARBA" id="ARBA00023186"/>
    </source>
</evidence>
<feature type="repeat" description="ANK" evidence="8">
    <location>
        <begin position="82"/>
        <end position="114"/>
    </location>
</feature>
<evidence type="ECO:0000313" key="11">
    <source>
        <dbReference type="EMBL" id="CAF1093238.1"/>
    </source>
</evidence>
<evidence type="ECO:0000256" key="1">
    <source>
        <dbReference type="ARBA" id="ARBA00004586"/>
    </source>
</evidence>
<dbReference type="Pfam" id="PF12796">
    <property type="entry name" value="Ank_2"/>
    <property type="match status" value="1"/>
</dbReference>
<evidence type="ECO:0000256" key="8">
    <source>
        <dbReference type="PROSITE-ProRule" id="PRU00023"/>
    </source>
</evidence>